<keyword evidence="1" id="KW-0812">Transmembrane</keyword>
<keyword evidence="1" id="KW-0472">Membrane</keyword>
<evidence type="ECO:0008006" key="4">
    <source>
        <dbReference type="Google" id="ProtNLM"/>
    </source>
</evidence>
<proteinExistence type="predicted"/>
<organism evidence="2 3">
    <name type="scientific">Marasmius crinis-equi</name>
    <dbReference type="NCBI Taxonomy" id="585013"/>
    <lineage>
        <taxon>Eukaryota</taxon>
        <taxon>Fungi</taxon>
        <taxon>Dikarya</taxon>
        <taxon>Basidiomycota</taxon>
        <taxon>Agaricomycotina</taxon>
        <taxon>Agaricomycetes</taxon>
        <taxon>Agaricomycetidae</taxon>
        <taxon>Agaricales</taxon>
        <taxon>Marasmiineae</taxon>
        <taxon>Marasmiaceae</taxon>
        <taxon>Marasmius</taxon>
    </lineage>
</organism>
<name>A0ABR3FAT6_9AGAR</name>
<dbReference type="EMBL" id="JBAHYK010000647">
    <property type="protein sequence ID" value="KAL0572289.1"/>
    <property type="molecule type" value="Genomic_DNA"/>
</dbReference>
<protein>
    <recommendedName>
        <fullName evidence="4">Integral membrane protein</fullName>
    </recommendedName>
</protein>
<accession>A0ABR3FAT6</accession>
<evidence type="ECO:0000256" key="1">
    <source>
        <dbReference type="SAM" id="Phobius"/>
    </source>
</evidence>
<sequence length="230" mass="25795">MSGFSPNAQLEVQHLAYITVGCLSVILWDTATNIRLDYLRLTATRLSIPTVSYLLVRLCTVGLFLSQSIFLTASVPNCALLARIVTHLFAIYGPSLHLLLFCRLRAVYLNKPWIVRIFFAMWLLILGLHLGLAPLLVKADHIPGTSYCYYTEVHLKYGRALLIVVTVNANAIALAVAFRLLTMFSFDNGDESDSEASMYSRFKKLTQHLTGANLPTFSKALYEDGQFHYL</sequence>
<feature type="transmembrane region" description="Helical" evidence="1">
    <location>
        <begin position="51"/>
        <end position="74"/>
    </location>
</feature>
<comment type="caution">
    <text evidence="2">The sequence shown here is derived from an EMBL/GenBank/DDBJ whole genome shotgun (WGS) entry which is preliminary data.</text>
</comment>
<gene>
    <name evidence="2" type="ORF">V5O48_009671</name>
</gene>
<reference evidence="2 3" key="1">
    <citation type="submission" date="2024-02" db="EMBL/GenBank/DDBJ databases">
        <title>A draft genome for the cacao thread blight pathogen Marasmius crinis-equi.</title>
        <authorList>
            <person name="Cohen S.P."/>
            <person name="Baruah I.K."/>
            <person name="Amoako-Attah I."/>
            <person name="Bukari Y."/>
            <person name="Meinhardt L.W."/>
            <person name="Bailey B.A."/>
        </authorList>
    </citation>
    <scope>NUCLEOTIDE SEQUENCE [LARGE SCALE GENOMIC DNA]</scope>
    <source>
        <strain evidence="2 3">GH-76</strain>
    </source>
</reference>
<feature type="transmembrane region" description="Helical" evidence="1">
    <location>
        <begin position="80"/>
        <end position="101"/>
    </location>
</feature>
<evidence type="ECO:0000313" key="3">
    <source>
        <dbReference type="Proteomes" id="UP001465976"/>
    </source>
</evidence>
<keyword evidence="1" id="KW-1133">Transmembrane helix</keyword>
<feature type="transmembrane region" description="Helical" evidence="1">
    <location>
        <begin position="113"/>
        <end position="137"/>
    </location>
</feature>
<feature type="transmembrane region" description="Helical" evidence="1">
    <location>
        <begin position="157"/>
        <end position="178"/>
    </location>
</feature>
<keyword evidence="3" id="KW-1185">Reference proteome</keyword>
<feature type="transmembrane region" description="Helical" evidence="1">
    <location>
        <begin position="12"/>
        <end position="31"/>
    </location>
</feature>
<evidence type="ECO:0000313" key="2">
    <source>
        <dbReference type="EMBL" id="KAL0572289.1"/>
    </source>
</evidence>
<dbReference type="Proteomes" id="UP001465976">
    <property type="component" value="Unassembled WGS sequence"/>
</dbReference>